<comment type="caution">
    <text evidence="7">The sequence shown here is derived from an EMBL/GenBank/DDBJ whole genome shotgun (WGS) entry which is preliminary data.</text>
</comment>
<dbReference type="InterPro" id="IPR001434">
    <property type="entry name" value="OmcB-like_DUF11"/>
</dbReference>
<feature type="domain" description="SpaA-like prealbumin fold" evidence="4">
    <location>
        <begin position="521"/>
        <end position="613"/>
    </location>
</feature>
<feature type="domain" description="DUF11" evidence="3">
    <location>
        <begin position="1533"/>
        <end position="1636"/>
    </location>
</feature>
<dbReference type="Pfam" id="PF01345">
    <property type="entry name" value="DUF11"/>
    <property type="match status" value="3"/>
</dbReference>
<feature type="domain" description="DUF11" evidence="3">
    <location>
        <begin position="293"/>
        <end position="416"/>
    </location>
</feature>
<evidence type="ECO:0008006" key="9">
    <source>
        <dbReference type="Google" id="ProtNLM"/>
    </source>
</evidence>
<feature type="domain" description="DUF11" evidence="3">
    <location>
        <begin position="622"/>
        <end position="744"/>
    </location>
</feature>
<dbReference type="SUPFAM" id="SSF63825">
    <property type="entry name" value="YWTD domain"/>
    <property type="match status" value="1"/>
</dbReference>
<keyword evidence="2" id="KW-0732">Signal</keyword>
<dbReference type="PANTHER" id="PTHR34819">
    <property type="entry name" value="LARGE CYSTEINE-RICH PERIPLASMIC PROTEIN OMCB"/>
    <property type="match status" value="1"/>
</dbReference>
<feature type="domain" description="DUF7507" evidence="6">
    <location>
        <begin position="1397"/>
        <end position="1512"/>
    </location>
</feature>
<sequence>MHRSVLLSAVRNPARLASFAALMFLAATAFLLGGTSASRAQAQTPFAACTSTMYLGIAVGGGEVQLHSVDTSTNPFDFPTIGDPAPAYNGMGYHPTDNFIYAARWDSDRSRHVLQRIDSNGVLREFGDIIGGGINQNYGTASTNYQRWIASGVIGPDGFLYLKHNGGLTDRMWRVDVSNLNSPTATAIDLDRGIDHGDLAWHNGLLYAHNHSDGFLYSIDPVTGDVNQIGQTGITSAFGSMISATNGIFGRLNSGAFYQFDPATGEATLISNAPSGAGDGAKCPTTAVLLDADLEIDKDDSSETYNRGGEVEYTILVSNNGPFGVQNALVNDALPDGITSATWTCGSPTNGATCGVANGTDDIVDAPVNLPAESSVTFTLTMQVPLSFTGELTNTATVTNPEGFSDPTPSNNTNSDTDIAAPLLTLEKQVVNDNGGTLSTADFTLSADGPVTISGVSGSADVTDAAVPAGTYTLSETNQPGYDASEYSCVVDGGSPVVGNSIALENEQVAVCTITNDDTLPTLTLAKNVVNDDVGTATTDDFTLEASGPTSFSGVSGEPAVTDVPVEVGTYILSETTLPDYTGSDYSCVVNGGAPVSGNTIDMAVGDDAVCTVTNDDNEPTDLAITKTNGSETYNPGGQTIYTIVVTNNGPIDVTGALVNDAVPGPASGASWTCTGDGVSGVCGAASGTGAITDVPVDLVDGGFVTFTFTVDIPPGTEGELVNTATVTNPPETPDSDLSNNSATDGDIFPLIHRTKSLTDEDGLIDDVAEPGETLTYTVALENAETFDVVFDLTDNIDDNTTYVPGSSRVDGTPQEPDTVGDPLDWIDVDVPAGTTVLVEYSVLVDDPLPDGVTEIHNAATSDCAGFPDACTTTPTPGTAVPSKELTGEDGLVDDVAEPGETLTYTVTLTNPGTVDALHDLPDNIDDNTTYVAGSSTVGGNPQEPDETGDPLQWNDLVVPAGGTLEVIYDVLVADPLPDGVTEIRNAATDDCGANPDACVTTPTPARAIPSKALTSEDGLVDNTAEPGETLTYTVTLTNPSDSGTLHDLIDNIDDNTTYVPGSATVGGTAQEPDTAGDPLEWIDLVVPANGTLQVVYSVTVANPLPDGVTEIRNAATDDCGANPDACVTTPTPGTAVPSKALTGEDGLVDNAAEPGETLTYTVTLTNSGSSGALHDLIDNIDDNTTYVAGSATVGGSPREPDQAGDPLEWIDLVVPANGTLEVVYSVTVADPLPDDVKEIRNAATDDCDAFPDACVSTRTPGVAAPSKELTDEDGLEDDVAEPGETLTFTVTLTNETDSGALYDLADNIDDNTAYVAGSATVGGNSQEPDAVGDPLVWNDLVVPASGTLEVVYQVTVADPIPDDVTEIRNVAYEAGTPEPDCSDNPGQCVVIDPQEPSLGTTKAGEYEDVDGEGASSPGDLIRYTFTVTNTGNVPIADVVPQDEGPLFGGEPGENDLSDFDPENVTLAPGEEGTFTATYSLGQTDIDNGAGIENGVENTATAIGYVNGTQVTGTMVESDESVSLLSLPLAASDISVIKIAGLRAIRRGEQVPFTIRVTNNAGSFADGLTVIDTMPPGFRYVEGSATIDDEAVEPVVAGRQVRFEGLSLEGNGERDIRLRLQALSTAGPGEHTNRASAQDVTGRRLGTEATAVVEILAEPVFDCGDIIGKVFDDQNGNGHQDAGEPGLPGVRVATVKGWLITTDAHGRFHVACADLPESRIGSNFIMKLDERTLPTGYRLTTENPRVVRLTAGKMTKLNFGASIGRVVRLDLEDAAFQPGDTELRPEWAAGIDQLIGVLAEERSVLRLSYFHSGDADAKLVKRRIGDLRNLIAERWRRRGGGYRLEIETRVEAGQ</sequence>
<dbReference type="InterPro" id="IPR045826">
    <property type="entry name" value="SpaA_PFL_dom_2"/>
</dbReference>
<protein>
    <recommendedName>
        <fullName evidence="9">DUF11 domain-containing protein</fullName>
    </recommendedName>
</protein>
<keyword evidence="8" id="KW-1185">Reference proteome</keyword>
<feature type="domain" description="SpaA-like prealbumin fold" evidence="4">
    <location>
        <begin position="423"/>
        <end position="514"/>
    </location>
</feature>
<accession>A0ABT2LHM9</accession>
<dbReference type="InterPro" id="IPR013783">
    <property type="entry name" value="Ig-like_fold"/>
</dbReference>
<evidence type="ECO:0000313" key="7">
    <source>
        <dbReference type="EMBL" id="MCT7374075.1"/>
    </source>
</evidence>
<evidence type="ECO:0000259" key="4">
    <source>
        <dbReference type="Pfam" id="PF19403"/>
    </source>
</evidence>
<reference evidence="7 8" key="1">
    <citation type="submission" date="2022-09" db="EMBL/GenBank/DDBJ databases">
        <title>Chelativorans salina sp. nov., a novel slightly halophilic bacterium isolated from a saline lake sediment enrichment.</title>
        <authorList>
            <person name="Gao L."/>
            <person name="Fang B.-Z."/>
            <person name="Li W.-J."/>
        </authorList>
    </citation>
    <scope>NUCLEOTIDE SEQUENCE [LARGE SCALE GENOMIC DNA]</scope>
    <source>
        <strain evidence="7 8">EGI FJ00035</strain>
    </source>
</reference>
<dbReference type="InterPro" id="IPR054215">
    <property type="entry name" value="DUF6923"/>
</dbReference>
<dbReference type="NCBIfam" id="TIGR01451">
    <property type="entry name" value="B_ant_repeat"/>
    <property type="match status" value="9"/>
</dbReference>
<evidence type="ECO:0000259" key="3">
    <source>
        <dbReference type="Pfam" id="PF01345"/>
    </source>
</evidence>
<dbReference type="EMBL" id="JAOCZP010000001">
    <property type="protein sequence ID" value="MCT7374075.1"/>
    <property type="molecule type" value="Genomic_DNA"/>
</dbReference>
<proteinExistence type="predicted"/>
<dbReference type="InterPro" id="IPR055354">
    <property type="entry name" value="DUF7507"/>
</dbReference>
<dbReference type="Pfam" id="PF24346">
    <property type="entry name" value="DUF7507"/>
    <property type="match status" value="1"/>
</dbReference>
<evidence type="ECO:0000256" key="1">
    <source>
        <dbReference type="SAM" id="MobiDB-lite"/>
    </source>
</evidence>
<dbReference type="InterPro" id="IPR051172">
    <property type="entry name" value="Chlamydia_OmcB"/>
</dbReference>
<dbReference type="SUPFAM" id="SSF117074">
    <property type="entry name" value="Hypothetical protein PA1324"/>
    <property type="match status" value="1"/>
</dbReference>
<feature type="signal peptide" evidence="2">
    <location>
        <begin position="1"/>
        <end position="42"/>
    </location>
</feature>
<evidence type="ECO:0000313" key="8">
    <source>
        <dbReference type="Proteomes" id="UP001320831"/>
    </source>
</evidence>
<dbReference type="Proteomes" id="UP001320831">
    <property type="component" value="Unassembled WGS sequence"/>
</dbReference>
<feature type="chain" id="PRO_5045603363" description="DUF11 domain-containing protein" evidence="2">
    <location>
        <begin position="43"/>
        <end position="1854"/>
    </location>
</feature>
<dbReference type="InterPro" id="IPR047589">
    <property type="entry name" value="DUF11_rpt"/>
</dbReference>
<evidence type="ECO:0000256" key="2">
    <source>
        <dbReference type="SAM" id="SignalP"/>
    </source>
</evidence>
<evidence type="ECO:0000259" key="5">
    <source>
        <dbReference type="Pfam" id="PF21959"/>
    </source>
</evidence>
<gene>
    <name evidence="7" type="ORF">N5A92_03380</name>
</gene>
<name>A0ABT2LHM9_9HYPH</name>
<feature type="region of interest" description="Disordered" evidence="1">
    <location>
        <begin position="802"/>
        <end position="822"/>
    </location>
</feature>
<dbReference type="Gene3D" id="2.60.40.10">
    <property type="entry name" value="Immunoglobulins"/>
    <property type="match status" value="1"/>
</dbReference>
<dbReference type="PANTHER" id="PTHR34819:SF3">
    <property type="entry name" value="CELL SURFACE PROTEIN"/>
    <property type="match status" value="1"/>
</dbReference>
<feature type="domain" description="DUF6923" evidence="5">
    <location>
        <begin position="62"/>
        <end position="285"/>
    </location>
</feature>
<evidence type="ECO:0000259" key="6">
    <source>
        <dbReference type="Pfam" id="PF24346"/>
    </source>
</evidence>
<organism evidence="7 8">
    <name type="scientific">Chelativorans salis</name>
    <dbReference type="NCBI Taxonomy" id="2978478"/>
    <lineage>
        <taxon>Bacteria</taxon>
        <taxon>Pseudomonadati</taxon>
        <taxon>Pseudomonadota</taxon>
        <taxon>Alphaproteobacteria</taxon>
        <taxon>Hyphomicrobiales</taxon>
        <taxon>Phyllobacteriaceae</taxon>
        <taxon>Chelativorans</taxon>
    </lineage>
</organism>
<dbReference type="Pfam" id="PF21959">
    <property type="entry name" value="DUF6923"/>
    <property type="match status" value="1"/>
</dbReference>
<dbReference type="Pfam" id="PF19403">
    <property type="entry name" value="SpaA_2"/>
    <property type="match status" value="2"/>
</dbReference>
<dbReference type="RefSeq" id="WP_260900428.1">
    <property type="nucleotide sequence ID" value="NZ_JAOCZP010000001.1"/>
</dbReference>